<organism evidence="1 2">
    <name type="scientific">Symbiodinium pilosum</name>
    <name type="common">Dinoflagellate</name>
    <dbReference type="NCBI Taxonomy" id="2952"/>
    <lineage>
        <taxon>Eukaryota</taxon>
        <taxon>Sar</taxon>
        <taxon>Alveolata</taxon>
        <taxon>Dinophyceae</taxon>
        <taxon>Suessiales</taxon>
        <taxon>Symbiodiniaceae</taxon>
        <taxon>Symbiodinium</taxon>
    </lineage>
</organism>
<keyword evidence="2" id="KW-1185">Reference proteome</keyword>
<gene>
    <name evidence="1" type="ORF">SPIL2461_LOCUS2588</name>
</gene>
<dbReference type="EMBL" id="CAJNIZ010002879">
    <property type="protein sequence ID" value="CAE7215801.1"/>
    <property type="molecule type" value="Genomic_DNA"/>
</dbReference>
<sequence length="239" mass="27432">DLDNCRELSGERFEEVMKAWEDRLVFFKKLTSELKLMHEHASRSMWTDTSSCTGSQRVHADGLARCVRDFLRQEEVERKKRLQTALDMPSSGDEQMSSPNLAADAADVEVEPGWPEVLKNATEMHELVRDLELKQNLHNKIEDVDDPLQQWELEEADPMSFFPVMPEDEEAWEEMDEPILHMPVVESQQSPARCKPGLVRQAVVAASGAAKLVSWWRLLPRRTHQPKAYRGYSSDVLST</sequence>
<comment type="caution">
    <text evidence="1">The sequence shown here is derived from an EMBL/GenBank/DDBJ whole genome shotgun (WGS) entry which is preliminary data.</text>
</comment>
<evidence type="ECO:0000313" key="2">
    <source>
        <dbReference type="Proteomes" id="UP000649617"/>
    </source>
</evidence>
<protein>
    <submittedName>
        <fullName evidence="1">Uncharacterized protein</fullName>
    </submittedName>
</protein>
<reference evidence="1" key="1">
    <citation type="submission" date="2021-02" db="EMBL/GenBank/DDBJ databases">
        <authorList>
            <person name="Dougan E. K."/>
            <person name="Rhodes N."/>
            <person name="Thang M."/>
            <person name="Chan C."/>
        </authorList>
    </citation>
    <scope>NUCLEOTIDE SEQUENCE</scope>
</reference>
<dbReference type="AlphaFoldDB" id="A0A812K4K9"/>
<feature type="non-terminal residue" evidence="1">
    <location>
        <position position="239"/>
    </location>
</feature>
<proteinExistence type="predicted"/>
<accession>A0A812K4K9</accession>
<name>A0A812K4K9_SYMPI</name>
<evidence type="ECO:0000313" key="1">
    <source>
        <dbReference type="EMBL" id="CAE7215801.1"/>
    </source>
</evidence>
<dbReference type="Proteomes" id="UP000649617">
    <property type="component" value="Unassembled WGS sequence"/>
</dbReference>